<dbReference type="OrthoDB" id="408743at2759"/>
<dbReference type="RefSeq" id="XP_008100477.1">
    <property type="nucleotide sequence ID" value="XM_008102286.1"/>
</dbReference>
<sequence length="157" mass="17388">MGPIAMTLRPAPAVHLRAPYPENMVFPLSLAASRPDTHIAQLIATIQELLSNEKLRTLSDEHGAVYFQNPGSEKYVGNPVRRAIHSKNVAMANEGPNTQPVHPHNESGLSPHYPAYVLFFCASPPDTGSEIPINHSIVLYRLSFSRHPDFIKDLKCQ</sequence>
<evidence type="ECO:0000313" key="2">
    <source>
        <dbReference type="EMBL" id="EFQ36457.1"/>
    </source>
</evidence>
<dbReference type="Proteomes" id="UP000008782">
    <property type="component" value="Unassembled WGS sequence"/>
</dbReference>
<accession>E3R013</accession>
<organism evidence="3">
    <name type="scientific">Colletotrichum graminicola (strain M1.001 / M2 / FGSC 10212)</name>
    <name type="common">Maize anthracnose fungus</name>
    <name type="synonym">Glomerella graminicola</name>
    <dbReference type="NCBI Taxonomy" id="645133"/>
    <lineage>
        <taxon>Eukaryota</taxon>
        <taxon>Fungi</taxon>
        <taxon>Dikarya</taxon>
        <taxon>Ascomycota</taxon>
        <taxon>Pezizomycotina</taxon>
        <taxon>Sordariomycetes</taxon>
        <taxon>Hypocreomycetidae</taxon>
        <taxon>Glomerellales</taxon>
        <taxon>Glomerellaceae</taxon>
        <taxon>Colletotrichum</taxon>
        <taxon>Colletotrichum graminicola species complex</taxon>
    </lineage>
</organism>
<dbReference type="HOGENOM" id="CLU_1677756_0_0_1"/>
<dbReference type="AlphaFoldDB" id="E3R013"/>
<dbReference type="VEuPathDB" id="FungiDB:GLRG_11602"/>
<keyword evidence="1" id="KW-0560">Oxidoreductase</keyword>
<dbReference type="SUPFAM" id="SSF51197">
    <property type="entry name" value="Clavaminate synthase-like"/>
    <property type="match status" value="1"/>
</dbReference>
<reference evidence="3" key="1">
    <citation type="journal article" date="2012" name="Nat. Genet.">
        <title>Lifestyle transitions in plant pathogenic Colletotrichum fungi deciphered by genome and transcriptome analyses.</title>
        <authorList>
            <person name="O'Connell R.J."/>
            <person name="Thon M.R."/>
            <person name="Hacquard S."/>
            <person name="Amyotte S.G."/>
            <person name="Kleemann J."/>
            <person name="Torres M.F."/>
            <person name="Damm U."/>
            <person name="Buiate E.A."/>
            <person name="Epstein L."/>
            <person name="Alkan N."/>
            <person name="Altmueller J."/>
            <person name="Alvarado-Balderrama L."/>
            <person name="Bauser C.A."/>
            <person name="Becker C."/>
            <person name="Birren B.W."/>
            <person name="Chen Z."/>
            <person name="Choi J."/>
            <person name="Crouch J.A."/>
            <person name="Duvick J.P."/>
            <person name="Farman M.A."/>
            <person name="Gan P."/>
            <person name="Heiman D."/>
            <person name="Henrissat B."/>
            <person name="Howard R.J."/>
            <person name="Kabbage M."/>
            <person name="Koch C."/>
            <person name="Kracher B."/>
            <person name="Kubo Y."/>
            <person name="Law A.D."/>
            <person name="Lebrun M.-H."/>
            <person name="Lee Y.-H."/>
            <person name="Miyara I."/>
            <person name="Moore N."/>
            <person name="Neumann U."/>
            <person name="Nordstroem K."/>
            <person name="Panaccione D.G."/>
            <person name="Panstruga R."/>
            <person name="Place M."/>
            <person name="Proctor R.H."/>
            <person name="Prusky D."/>
            <person name="Rech G."/>
            <person name="Reinhardt R."/>
            <person name="Rollins J.A."/>
            <person name="Rounsley S."/>
            <person name="Schardl C.L."/>
            <person name="Schwartz D.C."/>
            <person name="Shenoy N."/>
            <person name="Shirasu K."/>
            <person name="Sikhakolli U.R."/>
            <person name="Stueber K."/>
            <person name="Sukno S.A."/>
            <person name="Sweigard J.A."/>
            <person name="Takano Y."/>
            <person name="Takahara H."/>
            <person name="Trail F."/>
            <person name="van der Does H.C."/>
            <person name="Voll L.M."/>
            <person name="Will I."/>
            <person name="Young S."/>
            <person name="Zeng Q."/>
            <person name="Zhang J."/>
            <person name="Zhou S."/>
            <person name="Dickman M.B."/>
            <person name="Schulze-Lefert P."/>
            <person name="Ver Loren van Themaat E."/>
            <person name="Ma L.-J."/>
            <person name="Vaillancourt L.J."/>
        </authorList>
    </citation>
    <scope>NUCLEOTIDE SEQUENCE [LARGE SCALE GENOMIC DNA]</scope>
    <source>
        <strain evidence="3">M1.001 / M2 / FGSC 10212</strain>
    </source>
</reference>
<evidence type="ECO:0000256" key="1">
    <source>
        <dbReference type="ARBA" id="ARBA00023002"/>
    </source>
</evidence>
<dbReference type="InterPro" id="IPR042098">
    <property type="entry name" value="TauD-like_sf"/>
</dbReference>
<proteinExistence type="predicted"/>
<keyword evidence="3" id="KW-1185">Reference proteome</keyword>
<dbReference type="GeneID" id="24416966"/>
<name>E3R013_COLGM</name>
<dbReference type="STRING" id="645133.E3R013"/>
<dbReference type="eggNOG" id="ENOG502QRUR">
    <property type="taxonomic scope" value="Eukaryota"/>
</dbReference>
<dbReference type="EMBL" id="GG697425">
    <property type="protein sequence ID" value="EFQ36457.1"/>
    <property type="molecule type" value="Genomic_DNA"/>
</dbReference>
<gene>
    <name evidence="2" type="ORF">GLRG_11602</name>
</gene>
<evidence type="ECO:0000313" key="3">
    <source>
        <dbReference type="Proteomes" id="UP000008782"/>
    </source>
</evidence>
<protein>
    <submittedName>
        <fullName evidence="2">Uncharacterized protein</fullName>
    </submittedName>
</protein>
<dbReference type="GO" id="GO:0016491">
    <property type="term" value="F:oxidoreductase activity"/>
    <property type="evidence" value="ECO:0007669"/>
    <property type="project" value="UniProtKB-KW"/>
</dbReference>
<dbReference type="Gene3D" id="3.60.130.10">
    <property type="entry name" value="Clavaminate synthase-like"/>
    <property type="match status" value="1"/>
</dbReference>